<reference evidence="9" key="2">
    <citation type="journal article" date="2007" name="PLoS Biol.">
        <title>Survey sequencing and comparative analysis of the elephant shark (Callorhinchus milii) genome.</title>
        <authorList>
            <person name="Venkatesh B."/>
            <person name="Kirkness E.F."/>
            <person name="Loh Y.H."/>
            <person name="Halpern A.L."/>
            <person name="Lee A.P."/>
            <person name="Johnson J."/>
            <person name="Dandona N."/>
            <person name="Viswanathan L.D."/>
            <person name="Tay A."/>
            <person name="Venter J.C."/>
            <person name="Strausberg R.L."/>
            <person name="Brenner S."/>
        </authorList>
    </citation>
    <scope>NUCLEOTIDE SEQUENCE [LARGE SCALE GENOMIC DNA]</scope>
</reference>
<feature type="domain" description="Prokineticin" evidence="7">
    <location>
        <begin position="20"/>
        <end position="97"/>
    </location>
</feature>
<evidence type="ECO:0000256" key="3">
    <source>
        <dbReference type="ARBA" id="ARBA00022525"/>
    </source>
</evidence>
<accession>A0A4W3HDL8</accession>
<dbReference type="Ensembl" id="ENSCMIT00000015337.1">
    <property type="protein sequence ID" value="ENSCMIP00000015023.1"/>
    <property type="gene ID" value="ENSCMIG00000007375.1"/>
</dbReference>
<name>A0A4W3HDL8_CALMI</name>
<dbReference type="InterPro" id="IPR023569">
    <property type="entry name" value="Prokineticin_domain"/>
</dbReference>
<dbReference type="GO" id="GO:0001935">
    <property type="term" value="P:endothelial cell proliferation"/>
    <property type="evidence" value="ECO:0007669"/>
    <property type="project" value="TreeGrafter"/>
</dbReference>
<dbReference type="GeneTree" id="ENSGT00940000161331"/>
<evidence type="ECO:0000256" key="2">
    <source>
        <dbReference type="ARBA" id="ARBA00006999"/>
    </source>
</evidence>
<keyword evidence="9" id="KW-1185">Reference proteome</keyword>
<reference evidence="8" key="5">
    <citation type="submission" date="2025-09" db="UniProtKB">
        <authorList>
            <consortium name="Ensembl"/>
        </authorList>
    </citation>
    <scope>IDENTIFICATION</scope>
</reference>
<sequence>DRAAENIHIHLLFSRCPILLIHVQACNRDRECRQGHCCAASLWLRGLRVCTPMGEEGDKCHPLSRKVPYFGERRHHLCPCLPNLACINLSNGQYKCSPARANINLFKGECIKR</sequence>
<comment type="subcellular location">
    <subcellularLocation>
        <location evidence="1">Secreted</location>
    </subcellularLocation>
</comment>
<evidence type="ECO:0000256" key="4">
    <source>
        <dbReference type="ARBA" id="ARBA00022656"/>
    </source>
</evidence>
<dbReference type="GO" id="GO:0005576">
    <property type="term" value="C:extracellular region"/>
    <property type="evidence" value="ECO:0007669"/>
    <property type="project" value="UniProtKB-SubCell"/>
</dbReference>
<evidence type="ECO:0000256" key="6">
    <source>
        <dbReference type="ARBA" id="ARBA00023259"/>
    </source>
</evidence>
<dbReference type="InParanoid" id="A0A4W3HDL8"/>
<dbReference type="STRING" id="7868.ENSCMIP00000015023"/>
<dbReference type="Gene3D" id="2.10.80.10">
    <property type="entry name" value="Lipase, subunit A"/>
    <property type="match status" value="1"/>
</dbReference>
<dbReference type="AlphaFoldDB" id="A0A4W3HDL8"/>
<keyword evidence="3" id="KW-0964">Secreted</keyword>
<evidence type="ECO:0000259" key="7">
    <source>
        <dbReference type="Pfam" id="PF06607"/>
    </source>
</evidence>
<dbReference type="InterPro" id="IPR009523">
    <property type="entry name" value="Prokineticin"/>
</dbReference>
<dbReference type="Pfam" id="PF06607">
    <property type="entry name" value="Prokineticin"/>
    <property type="match status" value="1"/>
</dbReference>
<keyword evidence="4" id="KW-0800">Toxin</keyword>
<dbReference type="GO" id="GO:0090729">
    <property type="term" value="F:toxin activity"/>
    <property type="evidence" value="ECO:0007669"/>
    <property type="project" value="UniProtKB-KW"/>
</dbReference>
<organism evidence="8 9">
    <name type="scientific">Callorhinchus milii</name>
    <name type="common">Ghost shark</name>
    <dbReference type="NCBI Taxonomy" id="7868"/>
    <lineage>
        <taxon>Eukaryota</taxon>
        <taxon>Metazoa</taxon>
        <taxon>Chordata</taxon>
        <taxon>Craniata</taxon>
        <taxon>Vertebrata</taxon>
        <taxon>Chondrichthyes</taxon>
        <taxon>Holocephali</taxon>
        <taxon>Chimaeriformes</taxon>
        <taxon>Callorhinchidae</taxon>
        <taxon>Callorhinchus</taxon>
    </lineage>
</organism>
<keyword evidence="5" id="KW-1015">Disulfide bond</keyword>
<reference evidence="8" key="4">
    <citation type="submission" date="2025-08" db="UniProtKB">
        <authorList>
            <consortium name="Ensembl"/>
        </authorList>
    </citation>
    <scope>IDENTIFICATION</scope>
</reference>
<dbReference type="OMA" id="NCHPLSH"/>
<evidence type="ECO:0000313" key="9">
    <source>
        <dbReference type="Proteomes" id="UP000314986"/>
    </source>
</evidence>
<reference evidence="9" key="1">
    <citation type="journal article" date="2006" name="Science">
        <title>Ancient noncoding elements conserved in the human genome.</title>
        <authorList>
            <person name="Venkatesh B."/>
            <person name="Kirkness E.F."/>
            <person name="Loh Y.H."/>
            <person name="Halpern A.L."/>
            <person name="Lee A.P."/>
            <person name="Johnson J."/>
            <person name="Dandona N."/>
            <person name="Viswanathan L.D."/>
            <person name="Tay A."/>
            <person name="Venter J.C."/>
            <person name="Strausberg R.L."/>
            <person name="Brenner S."/>
        </authorList>
    </citation>
    <scope>NUCLEOTIDE SEQUENCE [LARGE SCALE GENOMIC DNA]</scope>
</reference>
<keyword evidence="6" id="KW-1213">G-protein coupled receptor impairing toxin</keyword>
<dbReference type="PANTHER" id="PTHR18821:SF2">
    <property type="entry name" value="DICKKOPF-RELATED PROTEIN 3-LIKE"/>
    <property type="match status" value="1"/>
</dbReference>
<reference evidence="9" key="3">
    <citation type="journal article" date="2014" name="Nature">
        <title>Elephant shark genome provides unique insights into gnathostome evolution.</title>
        <authorList>
            <consortium name="International Elephant Shark Genome Sequencing Consortium"/>
            <person name="Venkatesh B."/>
            <person name="Lee A.P."/>
            <person name="Ravi V."/>
            <person name="Maurya A.K."/>
            <person name="Lian M.M."/>
            <person name="Swann J.B."/>
            <person name="Ohta Y."/>
            <person name="Flajnik M.F."/>
            <person name="Sutoh Y."/>
            <person name="Kasahara M."/>
            <person name="Hoon S."/>
            <person name="Gangu V."/>
            <person name="Roy S.W."/>
            <person name="Irimia M."/>
            <person name="Korzh V."/>
            <person name="Kondrychyn I."/>
            <person name="Lim Z.W."/>
            <person name="Tay B.H."/>
            <person name="Tohari S."/>
            <person name="Kong K.W."/>
            <person name="Ho S."/>
            <person name="Lorente-Galdos B."/>
            <person name="Quilez J."/>
            <person name="Marques-Bonet T."/>
            <person name="Raney B.J."/>
            <person name="Ingham P.W."/>
            <person name="Tay A."/>
            <person name="Hillier L.W."/>
            <person name="Minx P."/>
            <person name="Boehm T."/>
            <person name="Wilson R.K."/>
            <person name="Brenner S."/>
            <person name="Warren W.C."/>
        </authorList>
    </citation>
    <scope>NUCLEOTIDE SEQUENCE [LARGE SCALE GENOMIC DNA]</scope>
</reference>
<proteinExistence type="inferred from homology"/>
<dbReference type="PANTHER" id="PTHR18821">
    <property type="entry name" value="PROKINETICIN"/>
    <property type="match status" value="1"/>
</dbReference>
<protein>
    <recommendedName>
        <fullName evidence="7">Prokineticin domain-containing protein</fullName>
    </recommendedName>
</protein>
<evidence type="ECO:0000256" key="1">
    <source>
        <dbReference type="ARBA" id="ARBA00004613"/>
    </source>
</evidence>
<evidence type="ECO:0000256" key="5">
    <source>
        <dbReference type="ARBA" id="ARBA00023157"/>
    </source>
</evidence>
<comment type="similarity">
    <text evidence="2">Belongs to the AVIT (prokineticin) family.</text>
</comment>
<dbReference type="Proteomes" id="UP000314986">
    <property type="component" value="Unassembled WGS sequence"/>
</dbReference>
<evidence type="ECO:0000313" key="8">
    <source>
        <dbReference type="Ensembl" id="ENSCMIP00000015023.1"/>
    </source>
</evidence>
<dbReference type="SUPFAM" id="SSF57190">
    <property type="entry name" value="Colipase-like"/>
    <property type="match status" value="2"/>
</dbReference>